<accession>A0A1D8TY99</accession>
<protein>
    <recommendedName>
        <fullName evidence="3">CopG family transcriptional regulator</fullName>
    </recommendedName>
</protein>
<gene>
    <name evidence="1" type="ORF">BJP34_27130</name>
</gene>
<evidence type="ECO:0008006" key="3">
    <source>
        <dbReference type="Google" id="ProtNLM"/>
    </source>
</evidence>
<dbReference type="AlphaFoldDB" id="A0A1D8TY99"/>
<name>A0A1D8TY99_9CYAN</name>
<dbReference type="InterPro" id="IPR010985">
    <property type="entry name" value="Ribbon_hlx_hlx"/>
</dbReference>
<dbReference type="OrthoDB" id="515108at2"/>
<sequence length="80" mass="9442">MSSSLNIQLTDKLRRYVDMRASDDDVYATPSEYIRDLIRRDMEDYLIVSDIIQGLREIRNQEFVPESILDILEEDNPDCD</sequence>
<dbReference type="EMBL" id="CP017599">
    <property type="protein sequence ID" value="AOX02627.1"/>
    <property type="molecule type" value="Genomic_DNA"/>
</dbReference>
<organism evidence="1 2">
    <name type="scientific">Moorena producens PAL-8-15-08-1</name>
    <dbReference type="NCBI Taxonomy" id="1458985"/>
    <lineage>
        <taxon>Bacteria</taxon>
        <taxon>Bacillati</taxon>
        <taxon>Cyanobacteriota</taxon>
        <taxon>Cyanophyceae</taxon>
        <taxon>Coleofasciculales</taxon>
        <taxon>Coleofasciculaceae</taxon>
        <taxon>Moorena</taxon>
    </lineage>
</organism>
<evidence type="ECO:0000313" key="2">
    <source>
        <dbReference type="Proteomes" id="UP000177870"/>
    </source>
</evidence>
<reference evidence="2" key="1">
    <citation type="submission" date="2016-10" db="EMBL/GenBank/DDBJ databases">
        <title>Comparative genomics uncovers the prolific and rare metabolic potential of the cyanobacterial genus Moorea.</title>
        <authorList>
            <person name="Leao T."/>
            <person name="Castelao G."/>
            <person name="Korobeynikov A."/>
            <person name="Monroe E.A."/>
            <person name="Podell S."/>
            <person name="Glukhov E."/>
            <person name="Allen E."/>
            <person name="Gerwick W.H."/>
            <person name="Gerwick L."/>
        </authorList>
    </citation>
    <scope>NUCLEOTIDE SEQUENCE [LARGE SCALE GENOMIC DNA]</scope>
    <source>
        <strain evidence="2">PAL-8-15-08-1</strain>
    </source>
</reference>
<dbReference type="GO" id="GO:0006355">
    <property type="term" value="P:regulation of DNA-templated transcription"/>
    <property type="evidence" value="ECO:0007669"/>
    <property type="project" value="InterPro"/>
</dbReference>
<evidence type="ECO:0000313" key="1">
    <source>
        <dbReference type="EMBL" id="AOX02627.1"/>
    </source>
</evidence>
<dbReference type="SUPFAM" id="SSF47598">
    <property type="entry name" value="Ribbon-helix-helix"/>
    <property type="match status" value="1"/>
</dbReference>
<proteinExistence type="predicted"/>
<dbReference type="KEGG" id="mpro:BJP34_27130"/>
<dbReference type="Proteomes" id="UP000177870">
    <property type="component" value="Chromosome"/>
</dbReference>
<dbReference type="RefSeq" id="WP_070395029.1">
    <property type="nucleotide sequence ID" value="NZ_CP017599.1"/>
</dbReference>